<sequence length="60" mass="6588">MAFSGQERLWALAHAEREALARDLSGLTAGQWNHGTLCGRWSVQDVVAHLTAAASLNQWQ</sequence>
<evidence type="ECO:0000313" key="3">
    <source>
        <dbReference type="Proteomes" id="UP000523000"/>
    </source>
</evidence>
<protein>
    <submittedName>
        <fullName evidence="2">Uncharacterized protein (TIGR03083 family)</fullName>
    </submittedName>
</protein>
<evidence type="ECO:0000313" key="2">
    <source>
        <dbReference type="EMBL" id="MBB2997033.1"/>
    </source>
</evidence>
<gene>
    <name evidence="2" type="ORF">E9229_003280</name>
</gene>
<dbReference type="InterPro" id="IPR034660">
    <property type="entry name" value="DinB/YfiT-like"/>
</dbReference>
<evidence type="ECO:0000259" key="1">
    <source>
        <dbReference type="Pfam" id="PF11716"/>
    </source>
</evidence>
<dbReference type="EMBL" id="JACHVS010000002">
    <property type="protein sequence ID" value="MBB2997033.1"/>
    <property type="molecule type" value="Genomic_DNA"/>
</dbReference>
<dbReference type="Proteomes" id="UP000523000">
    <property type="component" value="Unassembled WGS sequence"/>
</dbReference>
<keyword evidence="3" id="KW-1185">Reference proteome</keyword>
<name>A0A839QN60_9MICC</name>
<accession>A0A839QN60</accession>
<proteinExistence type="predicted"/>
<dbReference type="Gene3D" id="1.20.120.450">
    <property type="entry name" value="dinb family like domain"/>
    <property type="match status" value="1"/>
</dbReference>
<dbReference type="GO" id="GO:0046872">
    <property type="term" value="F:metal ion binding"/>
    <property type="evidence" value="ECO:0007669"/>
    <property type="project" value="InterPro"/>
</dbReference>
<feature type="domain" description="Mycothiol-dependent maleylpyruvate isomerase metal-binding" evidence="1">
    <location>
        <begin position="14"/>
        <end position="55"/>
    </location>
</feature>
<dbReference type="RefSeq" id="WP_246380816.1">
    <property type="nucleotide sequence ID" value="NZ_BAABGK010000034.1"/>
</dbReference>
<dbReference type="AlphaFoldDB" id="A0A839QN60"/>
<reference evidence="2 3" key="1">
    <citation type="submission" date="2020-08" db="EMBL/GenBank/DDBJ databases">
        <title>Sequencing the genomes of 1000 actinobacteria strains.</title>
        <authorList>
            <person name="Klenk H.-P."/>
        </authorList>
    </citation>
    <scope>NUCLEOTIDE SEQUENCE [LARGE SCALE GENOMIC DNA]</scope>
    <source>
        <strain evidence="2 3">DSM 22826</strain>
    </source>
</reference>
<dbReference type="Pfam" id="PF11716">
    <property type="entry name" value="MDMPI_N"/>
    <property type="match status" value="1"/>
</dbReference>
<organism evidence="2 3">
    <name type="scientific">Paeniglutamicibacter cryotolerans</name>
    <dbReference type="NCBI Taxonomy" id="670079"/>
    <lineage>
        <taxon>Bacteria</taxon>
        <taxon>Bacillati</taxon>
        <taxon>Actinomycetota</taxon>
        <taxon>Actinomycetes</taxon>
        <taxon>Micrococcales</taxon>
        <taxon>Micrococcaceae</taxon>
        <taxon>Paeniglutamicibacter</taxon>
    </lineage>
</organism>
<comment type="caution">
    <text evidence="2">The sequence shown here is derived from an EMBL/GenBank/DDBJ whole genome shotgun (WGS) entry which is preliminary data.</text>
</comment>
<dbReference type="InterPro" id="IPR024344">
    <property type="entry name" value="MDMPI_metal-binding"/>
</dbReference>
<dbReference type="SUPFAM" id="SSF109854">
    <property type="entry name" value="DinB/YfiT-like putative metalloenzymes"/>
    <property type="match status" value="1"/>
</dbReference>